<proteinExistence type="predicted"/>
<gene>
    <name evidence="1" type="ORF">GGE12_004823</name>
</gene>
<evidence type="ECO:0000313" key="2">
    <source>
        <dbReference type="Proteomes" id="UP000533641"/>
    </source>
</evidence>
<organism evidence="1 2">
    <name type="scientific">Rhizobium mongolense</name>
    <dbReference type="NCBI Taxonomy" id="57676"/>
    <lineage>
        <taxon>Bacteria</taxon>
        <taxon>Pseudomonadati</taxon>
        <taxon>Pseudomonadota</taxon>
        <taxon>Alphaproteobacteria</taxon>
        <taxon>Hyphomicrobiales</taxon>
        <taxon>Rhizobiaceae</taxon>
        <taxon>Rhizobium/Agrobacterium group</taxon>
        <taxon>Rhizobium</taxon>
    </lineage>
</organism>
<protein>
    <submittedName>
        <fullName evidence="1">Uncharacterized protein</fullName>
    </submittedName>
</protein>
<name>A0A7W6WGI6_9HYPH</name>
<reference evidence="1 2" key="1">
    <citation type="submission" date="2020-08" db="EMBL/GenBank/DDBJ databases">
        <title>Genomic Encyclopedia of Type Strains, Phase IV (KMG-V): Genome sequencing to study the core and pangenomes of soil and plant-associated prokaryotes.</title>
        <authorList>
            <person name="Whitman W."/>
        </authorList>
    </citation>
    <scope>NUCLEOTIDE SEQUENCE [LARGE SCALE GENOMIC DNA]</scope>
    <source>
        <strain evidence="1 2">SEMIA 402</strain>
    </source>
</reference>
<comment type="caution">
    <text evidence="1">The sequence shown here is derived from an EMBL/GenBank/DDBJ whole genome shotgun (WGS) entry which is preliminary data.</text>
</comment>
<sequence length="40" mass="4782">MVIYSLAARLNKTRQEIEAMPVDEFYEWIAFFELSKEQGQ</sequence>
<dbReference type="AlphaFoldDB" id="A0A7W6WGI6"/>
<dbReference type="Proteomes" id="UP000533641">
    <property type="component" value="Unassembled WGS sequence"/>
</dbReference>
<accession>A0A7W6WGI6</accession>
<dbReference type="EMBL" id="JACIGM010000011">
    <property type="protein sequence ID" value="MBB4277025.1"/>
    <property type="molecule type" value="Genomic_DNA"/>
</dbReference>
<dbReference type="RefSeq" id="WP_281421242.1">
    <property type="nucleotide sequence ID" value="NZ_JACIGM010000011.1"/>
</dbReference>
<evidence type="ECO:0000313" key="1">
    <source>
        <dbReference type="EMBL" id="MBB4277025.1"/>
    </source>
</evidence>